<feature type="domain" description="Nanos-type" evidence="10">
    <location>
        <begin position="83"/>
        <end position="114"/>
    </location>
</feature>
<accession>A0A0A9YRW3</accession>
<proteinExistence type="inferred from homology"/>
<feature type="compositionally biased region" description="Polar residues" evidence="9">
    <location>
        <begin position="1"/>
        <end position="11"/>
    </location>
</feature>
<keyword evidence="4 8" id="KW-0863">Zinc-finger</keyword>
<evidence type="ECO:0000256" key="5">
    <source>
        <dbReference type="ARBA" id="ARBA00022833"/>
    </source>
</evidence>
<keyword evidence="6 8" id="KW-0810">Translation regulation</keyword>
<evidence type="ECO:0000256" key="6">
    <source>
        <dbReference type="ARBA" id="ARBA00022845"/>
    </source>
</evidence>
<evidence type="ECO:0000256" key="7">
    <source>
        <dbReference type="ARBA" id="ARBA00022884"/>
    </source>
</evidence>
<dbReference type="PROSITE" id="PS51522">
    <property type="entry name" value="ZF_NANOS"/>
    <property type="match status" value="1"/>
</dbReference>
<evidence type="ECO:0000256" key="2">
    <source>
        <dbReference type="ARBA" id="ARBA00022490"/>
    </source>
</evidence>
<dbReference type="AlphaFoldDB" id="A0A0A9YRW3"/>
<dbReference type="EMBL" id="GBHO01007842">
    <property type="protein sequence ID" value="JAG35762.1"/>
    <property type="molecule type" value="Transcribed_RNA"/>
</dbReference>
<feature type="non-terminal residue" evidence="11">
    <location>
        <position position="114"/>
    </location>
</feature>
<name>A0A0A9YRW3_LYGHE</name>
<feature type="region of interest" description="Disordered" evidence="9">
    <location>
        <begin position="1"/>
        <end position="74"/>
    </location>
</feature>
<evidence type="ECO:0000256" key="4">
    <source>
        <dbReference type="ARBA" id="ARBA00022771"/>
    </source>
</evidence>
<dbReference type="InterPro" id="IPR024161">
    <property type="entry name" value="Znf_nanos-typ"/>
</dbReference>
<protein>
    <recommendedName>
        <fullName evidence="10">Nanos-type domain-containing protein</fullName>
    </recommendedName>
</protein>
<evidence type="ECO:0000256" key="9">
    <source>
        <dbReference type="SAM" id="MobiDB-lite"/>
    </source>
</evidence>
<evidence type="ECO:0000256" key="8">
    <source>
        <dbReference type="PROSITE-ProRule" id="PRU00855"/>
    </source>
</evidence>
<reference evidence="11" key="2">
    <citation type="submission" date="2014-07" db="EMBL/GenBank/DDBJ databases">
        <authorList>
            <person name="Hull J."/>
        </authorList>
    </citation>
    <scope>NUCLEOTIDE SEQUENCE</scope>
</reference>
<dbReference type="PANTHER" id="PTHR12887">
    <property type="entry name" value="NANOS PROTEIN"/>
    <property type="match status" value="1"/>
</dbReference>
<dbReference type="Pfam" id="PF05741">
    <property type="entry name" value="zf-nanos"/>
    <property type="match status" value="1"/>
</dbReference>
<dbReference type="Gene3D" id="4.10.60.30">
    <property type="entry name" value="Nanos, RNA-binding domain"/>
    <property type="match status" value="1"/>
</dbReference>
<comment type="subcellular location">
    <subcellularLocation>
        <location evidence="1">Cytoplasm</location>
    </subcellularLocation>
</comment>
<organism evidence="11">
    <name type="scientific">Lygus hesperus</name>
    <name type="common">Western plant bug</name>
    <dbReference type="NCBI Taxonomy" id="30085"/>
    <lineage>
        <taxon>Eukaryota</taxon>
        <taxon>Metazoa</taxon>
        <taxon>Ecdysozoa</taxon>
        <taxon>Arthropoda</taxon>
        <taxon>Hexapoda</taxon>
        <taxon>Insecta</taxon>
        <taxon>Pterygota</taxon>
        <taxon>Neoptera</taxon>
        <taxon>Paraneoptera</taxon>
        <taxon>Hemiptera</taxon>
        <taxon>Heteroptera</taxon>
        <taxon>Panheteroptera</taxon>
        <taxon>Cimicomorpha</taxon>
        <taxon>Miridae</taxon>
        <taxon>Mirini</taxon>
        <taxon>Lygus</taxon>
    </lineage>
</organism>
<keyword evidence="7 8" id="KW-0694">RNA-binding</keyword>
<evidence type="ECO:0000256" key="3">
    <source>
        <dbReference type="ARBA" id="ARBA00022723"/>
    </source>
</evidence>
<reference evidence="11" key="1">
    <citation type="journal article" date="2014" name="PLoS ONE">
        <title>Transcriptome-Based Identification of ABC Transporters in the Western Tarnished Plant Bug Lygus hesperus.</title>
        <authorList>
            <person name="Hull J.J."/>
            <person name="Chaney K."/>
            <person name="Geib S.M."/>
            <person name="Fabrick J.A."/>
            <person name="Brent C.S."/>
            <person name="Walsh D."/>
            <person name="Lavine L.C."/>
        </authorList>
    </citation>
    <scope>NUCLEOTIDE SEQUENCE</scope>
</reference>
<evidence type="ECO:0000256" key="1">
    <source>
        <dbReference type="ARBA" id="ARBA00004496"/>
    </source>
</evidence>
<comment type="similarity">
    <text evidence="8">Belongs to the nanos family.</text>
</comment>
<keyword evidence="3" id="KW-0479">Metal-binding</keyword>
<dbReference type="GO" id="GO:0008270">
    <property type="term" value="F:zinc ion binding"/>
    <property type="evidence" value="ECO:0007669"/>
    <property type="project" value="UniProtKB-KW"/>
</dbReference>
<gene>
    <name evidence="11" type="ORF">CM83_2876</name>
</gene>
<sequence>PSVSNQENDGTVQFKRILQRSDHIGAGNQNGDAKSHFPQKPTFTRIVKRRENFPDGGQNFPGAQPKPNGRFDRAPRRPLLPFYCAFCLSNGETEQFYRSHLLKDDQNRVTCPIL</sequence>
<dbReference type="GO" id="GO:0006417">
    <property type="term" value="P:regulation of translation"/>
    <property type="evidence" value="ECO:0007669"/>
    <property type="project" value="UniProtKB-UniRule"/>
</dbReference>
<keyword evidence="2" id="KW-0963">Cytoplasm</keyword>
<dbReference type="InterPro" id="IPR008705">
    <property type="entry name" value="Nanos/Xcar2"/>
</dbReference>
<dbReference type="GO" id="GO:0005737">
    <property type="term" value="C:cytoplasm"/>
    <property type="evidence" value="ECO:0007669"/>
    <property type="project" value="UniProtKB-SubCell"/>
</dbReference>
<keyword evidence="5" id="KW-0862">Zinc</keyword>
<evidence type="ECO:0000259" key="10">
    <source>
        <dbReference type="PROSITE" id="PS51522"/>
    </source>
</evidence>
<dbReference type="GO" id="GO:0003723">
    <property type="term" value="F:RNA binding"/>
    <property type="evidence" value="ECO:0007669"/>
    <property type="project" value="UniProtKB-UniRule"/>
</dbReference>
<evidence type="ECO:0000313" key="11">
    <source>
        <dbReference type="EMBL" id="JAG35762.1"/>
    </source>
</evidence>
<dbReference type="InterPro" id="IPR038129">
    <property type="entry name" value="Nanos_sf"/>
</dbReference>
<feature type="non-terminal residue" evidence="11">
    <location>
        <position position="1"/>
    </location>
</feature>